<evidence type="ECO:0000259" key="6">
    <source>
        <dbReference type="PROSITE" id="PS51794"/>
    </source>
</evidence>
<comment type="caution">
    <text evidence="7">The sequence shown here is derived from an EMBL/GenBank/DDBJ whole genome shotgun (WGS) entry which is preliminary data.</text>
</comment>
<dbReference type="PANTHER" id="PTHR34185:SF3">
    <property type="entry name" value="DNA INTEGRITY SCANNING PROTEIN DISA"/>
    <property type="match status" value="1"/>
</dbReference>
<keyword evidence="8" id="KW-1185">Reference proteome</keyword>
<proteinExistence type="predicted"/>
<dbReference type="Gene3D" id="1.20.1260.110">
    <property type="entry name" value="DNA integrity scanning linker region"/>
    <property type="match status" value="1"/>
</dbReference>
<dbReference type="Pfam" id="PF02457">
    <property type="entry name" value="DAC"/>
    <property type="match status" value="1"/>
</dbReference>
<dbReference type="GO" id="GO:0106408">
    <property type="term" value="F:diadenylate cyclase activity"/>
    <property type="evidence" value="ECO:0007669"/>
    <property type="project" value="UniProtKB-EC"/>
</dbReference>
<dbReference type="Pfam" id="PF10635">
    <property type="entry name" value="DisA-linker"/>
    <property type="match status" value="1"/>
</dbReference>
<reference evidence="7 8" key="1">
    <citation type="submission" date="2023-06" db="EMBL/GenBank/DDBJ databases">
        <title>Antibody response to the Sneathia vaginalis cytopathogenic toxin A during pregnancy.</title>
        <authorList>
            <person name="Mccoy Z.T."/>
            <person name="Serrano M.G."/>
            <person name="Spaine K."/>
            <person name="Edwards D.J."/>
            <person name="Buck G.A."/>
            <person name="Jefferson K."/>
        </authorList>
    </citation>
    <scope>NUCLEOTIDE SEQUENCE [LARGE SCALE GENOMIC DNA]</scope>
    <source>
        <strain evidence="7 8">CCUG 42621</strain>
    </source>
</reference>
<evidence type="ECO:0000313" key="7">
    <source>
        <dbReference type="EMBL" id="MDK9580373.1"/>
    </source>
</evidence>
<dbReference type="PANTHER" id="PTHR34185">
    <property type="entry name" value="DIADENYLATE CYCLASE"/>
    <property type="match status" value="1"/>
</dbReference>
<dbReference type="InterPro" id="IPR010994">
    <property type="entry name" value="RuvA_2-like"/>
</dbReference>
<dbReference type="InterPro" id="IPR003390">
    <property type="entry name" value="DNA_integrity_scan_DisA_N"/>
</dbReference>
<feature type="domain" description="DAC" evidence="6">
    <location>
        <begin position="5"/>
        <end position="145"/>
    </location>
</feature>
<comment type="catalytic activity">
    <reaction evidence="1">
        <text>2 ATP = 3',3'-c-di-AMP + 2 diphosphate</text>
        <dbReference type="Rhea" id="RHEA:35655"/>
        <dbReference type="ChEBI" id="CHEBI:30616"/>
        <dbReference type="ChEBI" id="CHEBI:33019"/>
        <dbReference type="ChEBI" id="CHEBI:71500"/>
        <dbReference type="EC" id="2.7.7.85"/>
    </reaction>
</comment>
<keyword evidence="5" id="KW-0067">ATP-binding</keyword>
<dbReference type="InterPro" id="IPR018906">
    <property type="entry name" value="DNA_integrity_scan_DisA_link"/>
</dbReference>
<dbReference type="InterPro" id="IPR038331">
    <property type="entry name" value="DisA_sf"/>
</dbReference>
<evidence type="ECO:0000256" key="3">
    <source>
        <dbReference type="ARBA" id="ARBA00022695"/>
    </source>
</evidence>
<evidence type="ECO:0000256" key="4">
    <source>
        <dbReference type="ARBA" id="ARBA00022741"/>
    </source>
</evidence>
<dbReference type="Gene3D" id="1.10.150.20">
    <property type="entry name" value="5' to 3' exonuclease, C-terminal subdomain"/>
    <property type="match status" value="1"/>
</dbReference>
<name>A0ABT7HIM7_9FUSO</name>
<evidence type="ECO:0000256" key="5">
    <source>
        <dbReference type="ARBA" id="ARBA00022840"/>
    </source>
</evidence>
<organism evidence="7 8">
    <name type="scientific">Sneathia sanguinegens</name>
    <dbReference type="NCBI Taxonomy" id="40543"/>
    <lineage>
        <taxon>Bacteria</taxon>
        <taxon>Fusobacteriati</taxon>
        <taxon>Fusobacteriota</taxon>
        <taxon>Fusobacteriia</taxon>
        <taxon>Fusobacteriales</taxon>
        <taxon>Leptotrichiaceae</taxon>
        <taxon>Sneathia</taxon>
    </lineage>
</organism>
<dbReference type="InterPro" id="IPR036888">
    <property type="entry name" value="DNA_integrity_DisA_N_sf"/>
</dbReference>
<dbReference type="PROSITE" id="PS51794">
    <property type="entry name" value="DAC"/>
    <property type="match status" value="1"/>
</dbReference>
<keyword evidence="3 7" id="KW-0548">Nucleotidyltransferase</keyword>
<dbReference type="SUPFAM" id="SSF47781">
    <property type="entry name" value="RuvA domain 2-like"/>
    <property type="match status" value="1"/>
</dbReference>
<keyword evidence="4" id="KW-0547">Nucleotide-binding</keyword>
<keyword evidence="2 7" id="KW-0808">Transferase</keyword>
<dbReference type="EMBL" id="JASSPP010000003">
    <property type="protein sequence ID" value="MDK9580373.1"/>
    <property type="molecule type" value="Genomic_DNA"/>
</dbReference>
<dbReference type="EC" id="2.7.7.85" evidence="7"/>
<gene>
    <name evidence="7" type="primary">disA</name>
    <name evidence="7" type="ORF">QQA45_02425</name>
</gene>
<dbReference type="SUPFAM" id="SSF143597">
    <property type="entry name" value="YojJ-like"/>
    <property type="match status" value="1"/>
</dbReference>
<evidence type="ECO:0000256" key="1">
    <source>
        <dbReference type="ARBA" id="ARBA00000877"/>
    </source>
</evidence>
<dbReference type="Gene3D" id="3.40.1700.10">
    <property type="entry name" value="DNA integrity scanning protein, DisA, N-terminal domain"/>
    <property type="match status" value="1"/>
</dbReference>
<evidence type="ECO:0000313" key="8">
    <source>
        <dbReference type="Proteomes" id="UP001225134"/>
    </source>
</evidence>
<dbReference type="Proteomes" id="UP001225134">
    <property type="component" value="Unassembled WGS sequence"/>
</dbReference>
<dbReference type="NCBIfam" id="NF010009">
    <property type="entry name" value="PRK13482.1"/>
    <property type="match status" value="1"/>
</dbReference>
<evidence type="ECO:0000256" key="2">
    <source>
        <dbReference type="ARBA" id="ARBA00022679"/>
    </source>
</evidence>
<dbReference type="InterPro" id="IPR050338">
    <property type="entry name" value="DisA"/>
</dbReference>
<protein>
    <submittedName>
        <fullName evidence="7">DNA integrity scanning diadenylate cyclase DisA</fullName>
        <ecNumber evidence="7">2.7.7.85</ecNumber>
    </submittedName>
</protein>
<dbReference type="RefSeq" id="WP_066728591.1">
    <property type="nucleotide sequence ID" value="NZ_CAMPUK010000012.1"/>
</dbReference>
<sequence length="356" mass="40651">MTDKREILKEIFGIIAPGQPLRNAIDRIQEASLGALIILCEPSEIEGLMEGGFILDTTFSPQKVYELAKMDGAVIVSKDIKKIYGANLQLQPDHTLITDESGTRHRTAHRMAMQTGNIVITISERRNKITIYKDNIKYSLDSLGDLLIKSSQAIMSLEKYSSIINRCLNNINHLEYEKLVTLEEVVRVIRFFILLFNMENKINQYILELGTEGKTLQLQNKEIMIGHKKNFTNLIKDYSFNCDKKEKYDKILDKVLKVDSTDITEDEYIVNLLGYNVKNLIMEDSLIAKGYRLLGNIPSLTKKETENIIGEFKDVSGILNASVKEIQAVKGLTKNKAYKVVRVCDKYKNRIEMEVF</sequence>
<accession>A0ABT7HIM7</accession>